<proteinExistence type="predicted"/>
<keyword evidence="4" id="KW-1185">Reference proteome</keyword>
<dbReference type="PANTHER" id="PTHR34982:SF1">
    <property type="entry name" value="FLAGELLAR ASSEMBLY PROTEIN FLIH"/>
    <property type="match status" value="1"/>
</dbReference>
<protein>
    <recommendedName>
        <fullName evidence="5">Flagellar assembly protein FliH/Type III secretion system HrpE domain-containing protein</fullName>
    </recommendedName>
</protein>
<evidence type="ECO:0000313" key="4">
    <source>
        <dbReference type="Proteomes" id="UP001595973"/>
    </source>
</evidence>
<evidence type="ECO:0000256" key="2">
    <source>
        <dbReference type="ARBA" id="ARBA00022927"/>
    </source>
</evidence>
<name>A0ABV9KHM8_9RHOB</name>
<dbReference type="Proteomes" id="UP001595973">
    <property type="component" value="Unassembled WGS sequence"/>
</dbReference>
<comment type="caution">
    <text evidence="3">The sequence shown here is derived from an EMBL/GenBank/DDBJ whole genome shotgun (WGS) entry which is preliminary data.</text>
</comment>
<accession>A0ABV9KHM8</accession>
<evidence type="ECO:0000256" key="1">
    <source>
        <dbReference type="ARBA" id="ARBA00022448"/>
    </source>
</evidence>
<keyword evidence="2" id="KW-0653">Protein transport</keyword>
<gene>
    <name evidence="3" type="ORF">ACFO5X_13355</name>
</gene>
<dbReference type="RefSeq" id="WP_380717972.1">
    <property type="nucleotide sequence ID" value="NZ_JBHSGI010000015.1"/>
</dbReference>
<organism evidence="3 4">
    <name type="scientific">Seohaeicola nanhaiensis</name>
    <dbReference type="NCBI Taxonomy" id="1387282"/>
    <lineage>
        <taxon>Bacteria</taxon>
        <taxon>Pseudomonadati</taxon>
        <taxon>Pseudomonadota</taxon>
        <taxon>Alphaproteobacteria</taxon>
        <taxon>Rhodobacterales</taxon>
        <taxon>Roseobacteraceae</taxon>
        <taxon>Seohaeicola</taxon>
    </lineage>
</organism>
<dbReference type="PANTHER" id="PTHR34982">
    <property type="entry name" value="YOP PROTEINS TRANSLOCATION PROTEIN L"/>
    <property type="match status" value="1"/>
</dbReference>
<reference evidence="4" key="1">
    <citation type="journal article" date="2019" name="Int. J. Syst. Evol. Microbiol.">
        <title>The Global Catalogue of Microorganisms (GCM) 10K type strain sequencing project: providing services to taxonomists for standard genome sequencing and annotation.</title>
        <authorList>
            <consortium name="The Broad Institute Genomics Platform"/>
            <consortium name="The Broad Institute Genome Sequencing Center for Infectious Disease"/>
            <person name="Wu L."/>
            <person name="Ma J."/>
        </authorList>
    </citation>
    <scope>NUCLEOTIDE SEQUENCE [LARGE SCALE GENOMIC DNA]</scope>
    <source>
        <strain evidence="4">CGMCC 4.7283</strain>
    </source>
</reference>
<keyword evidence="1" id="KW-0813">Transport</keyword>
<evidence type="ECO:0008006" key="5">
    <source>
        <dbReference type="Google" id="ProtNLM"/>
    </source>
</evidence>
<dbReference type="InterPro" id="IPR051472">
    <property type="entry name" value="T3SS_Stator/FliH"/>
</dbReference>
<dbReference type="EMBL" id="JBHSGI010000015">
    <property type="protein sequence ID" value="MFC4669543.1"/>
    <property type="molecule type" value="Genomic_DNA"/>
</dbReference>
<evidence type="ECO:0000313" key="3">
    <source>
        <dbReference type="EMBL" id="MFC4669543.1"/>
    </source>
</evidence>
<sequence length="223" mass="23869">MGHLFDRNFDLEIEQERAARERSARACYTPEDLEAAMAQARQEGFDDGHAAGRAEATEVLTQSDLRRQAEALAEISGQVGELTALIDDRIAILEQQLLSFVLAVFEKVAPEVLATCAAPRAEAEVRAAIAMARGTSVLHIHLPPGAFAAIGATLGGAVGSGEGRVEVEPDPALREGDARVEWDNGFMEYSFAEICERILTGLRQAAGPRPGAERRETGSAQDG</sequence>